<dbReference type="Proteomes" id="UP000247536">
    <property type="component" value="Unassembled WGS sequence"/>
</dbReference>
<evidence type="ECO:0000256" key="1">
    <source>
        <dbReference type="SAM" id="MobiDB-lite"/>
    </source>
</evidence>
<evidence type="ECO:0000313" key="2">
    <source>
        <dbReference type="EMBL" id="PYB77669.1"/>
    </source>
</evidence>
<feature type="region of interest" description="Disordered" evidence="1">
    <location>
        <begin position="184"/>
        <end position="244"/>
    </location>
</feature>
<sequence>MTDENTNYEFLRMANQGKKRNRPLNDQLTSAMAFLGEMGVTMEVFSGGQVTKQEAAKGLGTRTGSTRHDHGNAADVFFYKDGRRLDWTNAEDLPVYQDIVRKARANGVTGFGAGPGYMQPGSMHIGFGNPGVWGAGGSSSTAPSWLTEAFGSVPQGKPMPSFAEAAAARSNANQALLQGGFDQTGEQYQPRANPPQVPTPSAAPAGTPDNWQPSSWMDRAGPTDSFTTPPGAAGPEPTWGQVGGAAMRSTPTVQVIQYGNNLAMQPDQSWLDNTDMGKFGTKLDGLNPDEREWVIGRAVSDSSAMELRRQLDRSRDDSQIFERSPLAIGAAFATNILDPVSLLAGGVVGKGVVMTSNALRATTAASRVTRMAEAGIIGLSDAAIASGIQAQVDPNFGVDDFAINALTGVAIGAGIGSIVRGAEVSDDLAEASAAFGNKARNMLADKAEGMGYKLGPQAEAFLRPKDSSVGAMRNPTPNADVRRGLERAADKLLPGFLSSDVLLRTKAGSGVADLYKRIMPDLTGTGGDRMRGAGSAWEVNERLSRTDLANGQRAFQSNFDQWAESQGFTGVKKVLNHAELEQDFDRRVAIAMEHPHTADPDSPIQKMADWYRNEGYGKKLDEAKASGAEWAQKVERDDNYVPMIYRRKEVSQVVDRIGMDGLVDVVKQAFLRAQPDLYKRMDAAPGGAKARKAAEAARDAKVERLAKRFVDTVMATKVDGSAPPRLAALSGDSETAVREMLADAGAKADEVEEFLEAFGYKQKTGPNNFRRRAVMEREEPFIPSMFKDLPNARDYATSLRDLTRRSARDNYEDYATSINRHIALQKAGYRSEAELRTSISELTDFDKLKREGRLEPGLTKSALDEARVELTFQADKLMGKEIFPDMSMKAKLTVRIFKDLAFVRFMQQSGIANVGDLPVIALRYGVRNLVKTARMRDFFDVFKRGGTEADELFREVQSSLGVGFRTSDRRMFVTHEDMNVDGELFDADSTTKFLARVQAKTATLSNLTANIGGMNPVTDFLQTMSARAISQKFVDIATGRAKVSQQWLNEFGLDERTLADIRMVAGKMDLTNDGVIRRWNSDKQRKLSPEQAEAYDRFLGIVRREVNKTVLEPSPNALRKRFAGPIAGLLMQFKSYMFNALAVNTVGGLKLGPTYIAKALLVSSLWGSMIYAGQQYLNSFGRDDREEFLKERLSLDGIMAGGFQRGAFSSVFPMIIDTVLAGASIPAGEDLRVFSNARSSGLGSDPLTGSPVYKNVTDLKKLAEGMAAAAMRTDQEMDQTEYRQFRDLTPFLRMMGLLQATNALLAFAPADTDGAVVRQAR</sequence>
<keyword evidence="3" id="KW-1185">Reference proteome</keyword>
<proteinExistence type="predicted"/>
<comment type="caution">
    <text evidence="2">The sequence shown here is derived from an EMBL/GenBank/DDBJ whole genome shotgun (WGS) entry which is preliminary data.</text>
</comment>
<protein>
    <submittedName>
        <fullName evidence="2">Uncharacterized protein</fullName>
    </submittedName>
</protein>
<reference evidence="2 3" key="1">
    <citation type="submission" date="2018-06" db="EMBL/GenBank/DDBJ databases">
        <title>Rhizobium wuzhouense sp. nov., isolated from roots of Oryza officinalis.</title>
        <authorList>
            <person name="Yuan T."/>
        </authorList>
    </citation>
    <scope>NUCLEOTIDE SEQUENCE [LARGE SCALE GENOMIC DNA]</scope>
    <source>
        <strain evidence="2 3">W44</strain>
    </source>
</reference>
<name>A0ABX5NYF1_9HYPH</name>
<evidence type="ECO:0000313" key="3">
    <source>
        <dbReference type="Proteomes" id="UP000247536"/>
    </source>
</evidence>
<dbReference type="RefSeq" id="WP_110790097.1">
    <property type="nucleotide sequence ID" value="NZ_QJRY01000001.1"/>
</dbReference>
<accession>A0ABX5NYF1</accession>
<dbReference type="EMBL" id="QJRY01000001">
    <property type="protein sequence ID" value="PYB77669.1"/>
    <property type="molecule type" value="Genomic_DNA"/>
</dbReference>
<organism evidence="2 3">
    <name type="scientific">Rhizobium wuzhouense</name>
    <dbReference type="NCBI Taxonomy" id="1986026"/>
    <lineage>
        <taxon>Bacteria</taxon>
        <taxon>Pseudomonadati</taxon>
        <taxon>Pseudomonadota</taxon>
        <taxon>Alphaproteobacteria</taxon>
        <taxon>Hyphomicrobiales</taxon>
        <taxon>Rhizobiaceae</taxon>
        <taxon>Rhizobium/Agrobacterium group</taxon>
        <taxon>Rhizobium</taxon>
    </lineage>
</organism>
<feature type="compositionally biased region" description="Low complexity" evidence="1">
    <location>
        <begin position="227"/>
        <end position="238"/>
    </location>
</feature>
<gene>
    <name evidence="2" type="ORF">DMY87_04800</name>
</gene>